<evidence type="ECO:0000313" key="2">
    <source>
        <dbReference type="EMBL" id="KAJ1157906.1"/>
    </source>
</evidence>
<comment type="caution">
    <text evidence="2">The sequence shown here is derived from an EMBL/GenBank/DDBJ whole genome shotgun (WGS) entry which is preliminary data.</text>
</comment>
<dbReference type="Proteomes" id="UP001066276">
    <property type="component" value="Chromosome 5"/>
</dbReference>
<evidence type="ECO:0000256" key="1">
    <source>
        <dbReference type="SAM" id="MobiDB-lite"/>
    </source>
</evidence>
<evidence type="ECO:0000313" key="3">
    <source>
        <dbReference type="Proteomes" id="UP001066276"/>
    </source>
</evidence>
<reference evidence="2" key="1">
    <citation type="journal article" date="2022" name="bioRxiv">
        <title>Sequencing and chromosome-scale assembly of the giantPleurodeles waltlgenome.</title>
        <authorList>
            <person name="Brown T."/>
            <person name="Elewa A."/>
            <person name="Iarovenko S."/>
            <person name="Subramanian E."/>
            <person name="Araus A.J."/>
            <person name="Petzold A."/>
            <person name="Susuki M."/>
            <person name="Suzuki K.-i.T."/>
            <person name="Hayashi T."/>
            <person name="Toyoda A."/>
            <person name="Oliveira C."/>
            <person name="Osipova E."/>
            <person name="Leigh N.D."/>
            <person name="Simon A."/>
            <person name="Yun M.H."/>
        </authorList>
    </citation>
    <scope>NUCLEOTIDE SEQUENCE</scope>
    <source>
        <strain evidence="2">20211129_DDA</strain>
        <tissue evidence="2">Liver</tissue>
    </source>
</reference>
<name>A0AAV7RZH4_PLEWA</name>
<feature type="compositionally biased region" description="Gly residues" evidence="1">
    <location>
        <begin position="1"/>
        <end position="12"/>
    </location>
</feature>
<gene>
    <name evidence="2" type="ORF">NDU88_010603</name>
</gene>
<organism evidence="2 3">
    <name type="scientific">Pleurodeles waltl</name>
    <name type="common">Iberian ribbed newt</name>
    <dbReference type="NCBI Taxonomy" id="8319"/>
    <lineage>
        <taxon>Eukaryota</taxon>
        <taxon>Metazoa</taxon>
        <taxon>Chordata</taxon>
        <taxon>Craniata</taxon>
        <taxon>Vertebrata</taxon>
        <taxon>Euteleostomi</taxon>
        <taxon>Amphibia</taxon>
        <taxon>Batrachia</taxon>
        <taxon>Caudata</taxon>
        <taxon>Salamandroidea</taxon>
        <taxon>Salamandridae</taxon>
        <taxon>Pleurodelinae</taxon>
        <taxon>Pleurodeles</taxon>
    </lineage>
</organism>
<protein>
    <submittedName>
        <fullName evidence="2">Uncharacterized protein</fullName>
    </submittedName>
</protein>
<dbReference type="AlphaFoldDB" id="A0AAV7RZH4"/>
<feature type="region of interest" description="Disordered" evidence="1">
    <location>
        <begin position="1"/>
        <end position="30"/>
    </location>
</feature>
<sequence length="70" mass="7406">MAHGGSLYGFGLAGTRRDDSRRINGARAPRSWNPVSQSKLRGAAGPVSICGAFASFPCLQFAFHTLLVVV</sequence>
<accession>A0AAV7RZH4</accession>
<proteinExistence type="predicted"/>
<keyword evidence="3" id="KW-1185">Reference proteome</keyword>
<dbReference type="EMBL" id="JANPWB010000009">
    <property type="protein sequence ID" value="KAJ1157906.1"/>
    <property type="molecule type" value="Genomic_DNA"/>
</dbReference>